<dbReference type="GO" id="GO:0016989">
    <property type="term" value="F:sigma factor antagonist activity"/>
    <property type="evidence" value="ECO:0007669"/>
    <property type="project" value="TreeGrafter"/>
</dbReference>
<evidence type="ECO:0000313" key="4">
    <source>
        <dbReference type="Proteomes" id="UP000233248"/>
    </source>
</evidence>
<organism evidence="3 4">
    <name type="scientific">Malaciobacter halophilus</name>
    <dbReference type="NCBI Taxonomy" id="197482"/>
    <lineage>
        <taxon>Bacteria</taxon>
        <taxon>Pseudomonadati</taxon>
        <taxon>Campylobacterota</taxon>
        <taxon>Epsilonproteobacteria</taxon>
        <taxon>Campylobacterales</taxon>
        <taxon>Arcobacteraceae</taxon>
        <taxon>Malaciobacter</taxon>
    </lineage>
</organism>
<dbReference type="OrthoDB" id="5348698at2"/>
<evidence type="ECO:0000259" key="2">
    <source>
        <dbReference type="Pfam" id="PF04773"/>
    </source>
</evidence>
<dbReference type="RefSeq" id="WP_101183288.1">
    <property type="nucleotide sequence ID" value="NZ_CP031218.1"/>
</dbReference>
<dbReference type="EMBL" id="NXIF01000005">
    <property type="protein sequence ID" value="PKI82034.1"/>
    <property type="molecule type" value="Genomic_DNA"/>
</dbReference>
<reference evidence="3 4" key="1">
    <citation type="submission" date="2017-09" db="EMBL/GenBank/DDBJ databases">
        <title>Genomics of the genus Arcobacter.</title>
        <authorList>
            <person name="Perez-Cataluna A."/>
            <person name="Figueras M.J."/>
            <person name="Salas-Masso N."/>
        </authorList>
    </citation>
    <scope>NUCLEOTIDE SEQUENCE [LARGE SCALE GENOMIC DNA]</scope>
    <source>
        <strain evidence="3 4">DSM 18005</strain>
    </source>
</reference>
<evidence type="ECO:0000313" key="3">
    <source>
        <dbReference type="EMBL" id="PKI82034.1"/>
    </source>
</evidence>
<dbReference type="AlphaFoldDB" id="A0A2N1J693"/>
<accession>A0A2N1J693</accession>
<dbReference type="PANTHER" id="PTHR30273">
    <property type="entry name" value="PERIPLASMIC SIGNAL SENSOR AND SIGMA FACTOR ACTIVATOR FECR-RELATED"/>
    <property type="match status" value="1"/>
</dbReference>
<feature type="transmembrane region" description="Helical" evidence="1">
    <location>
        <begin position="84"/>
        <end position="106"/>
    </location>
</feature>
<dbReference type="InterPro" id="IPR006860">
    <property type="entry name" value="FecR"/>
</dbReference>
<gene>
    <name evidence="3" type="ORF">CP960_00820</name>
</gene>
<comment type="caution">
    <text evidence="3">The sequence shown here is derived from an EMBL/GenBank/DDBJ whole genome shotgun (WGS) entry which is preliminary data.</text>
</comment>
<feature type="domain" description="FecR protein" evidence="2">
    <location>
        <begin position="109"/>
        <end position="202"/>
    </location>
</feature>
<dbReference type="Pfam" id="PF04773">
    <property type="entry name" value="FecR"/>
    <property type="match status" value="1"/>
</dbReference>
<dbReference type="PANTHER" id="PTHR30273:SF2">
    <property type="entry name" value="PROTEIN FECR"/>
    <property type="match status" value="1"/>
</dbReference>
<dbReference type="Gene3D" id="2.60.120.1440">
    <property type="match status" value="1"/>
</dbReference>
<proteinExistence type="predicted"/>
<keyword evidence="1" id="KW-0812">Transmembrane</keyword>
<name>A0A2N1J693_9BACT</name>
<keyword evidence="1" id="KW-1133">Transmembrane helix</keyword>
<dbReference type="KEGG" id="ahs:AHALO_0403"/>
<sequence>MKSNEKIIEEAINWLNLEQEGLNNSEQQRFNLWIKELENKKEYENIKFLRNSFKQIPSSYTKKLTDEVDKEIKREKLFRSFKPLLAAAALLIILYFSVYTKFMPIYTKDYSTKHKILKNIILPDNSIVNLDVNTKLKVTYFKDSRKIKLLKGRAFFNVKKDKNRAFFVENLDTQIKVIGTMFEVSSTESDFTEIKVKEGIVKISNINNYNKEKIIAVLEKGDSLKVNQKGKIFVNKKIQPKYIASWKEEYLYFSKTSIIDAIKEFSRYNNYKTTFDKYENTLHEIDGKFPIKEFDKFLYALEKIYPIKIKKEKKNISISSK</sequence>
<dbReference type="Proteomes" id="UP000233248">
    <property type="component" value="Unassembled WGS sequence"/>
</dbReference>
<evidence type="ECO:0000256" key="1">
    <source>
        <dbReference type="SAM" id="Phobius"/>
    </source>
</evidence>
<dbReference type="InterPro" id="IPR012373">
    <property type="entry name" value="Ferrdict_sens_TM"/>
</dbReference>
<keyword evidence="4" id="KW-1185">Reference proteome</keyword>
<dbReference type="Gene3D" id="3.55.50.30">
    <property type="match status" value="1"/>
</dbReference>
<protein>
    <recommendedName>
        <fullName evidence="2">FecR protein domain-containing protein</fullName>
    </recommendedName>
</protein>
<dbReference type="PIRSF" id="PIRSF018266">
    <property type="entry name" value="FecR"/>
    <property type="match status" value="1"/>
</dbReference>
<keyword evidence="1" id="KW-0472">Membrane</keyword>